<dbReference type="HOGENOM" id="CLU_1299215_0_0_9"/>
<dbReference type="AlphaFoldDB" id="F0SWF0"/>
<name>F0SWF0_SYNGF</name>
<proteinExistence type="predicted"/>
<dbReference type="Proteomes" id="UP000007488">
    <property type="component" value="Chromosome"/>
</dbReference>
<accession>F0SWF0</accession>
<gene>
    <name evidence="2" type="ordered locus">Sgly_1413</name>
</gene>
<keyword evidence="3" id="KW-1185">Reference proteome</keyword>
<evidence type="ECO:0000313" key="2">
    <source>
        <dbReference type="EMBL" id="ADY55716.1"/>
    </source>
</evidence>
<organism evidence="2 3">
    <name type="scientific">Syntrophobotulus glycolicus (strain DSM 8271 / FlGlyR)</name>
    <dbReference type="NCBI Taxonomy" id="645991"/>
    <lineage>
        <taxon>Bacteria</taxon>
        <taxon>Bacillati</taxon>
        <taxon>Bacillota</taxon>
        <taxon>Clostridia</taxon>
        <taxon>Eubacteriales</taxon>
        <taxon>Desulfitobacteriaceae</taxon>
        <taxon>Syntrophobotulus</taxon>
    </lineage>
</organism>
<feature type="chain" id="PRO_5038616395" description="Lipoprotein" evidence="1">
    <location>
        <begin position="23"/>
        <end position="212"/>
    </location>
</feature>
<dbReference type="RefSeq" id="WP_013624586.1">
    <property type="nucleotide sequence ID" value="NC_015172.1"/>
</dbReference>
<sequence length="212" mass="24120">MRKKTAFLLVLVFALFLLVSCANEQTAGKNSELENFLNQDDQVIEKIKNQPIGATGPRLVYAYDQYAVILNFNGILIYDFDQQAILHTIDNLSLGLNKMQGSDYTSVKSNRNELAFGNESDIDHSAYVYHLQKNELHKANKKELEEFKEVKEVDQELLNSILTDGHTGNAVYNEDGNIVLLTYRYEDGADGWALSILEKDRLKPIQQVKVFQ</sequence>
<dbReference type="OrthoDB" id="3034618at2"/>
<evidence type="ECO:0008006" key="4">
    <source>
        <dbReference type="Google" id="ProtNLM"/>
    </source>
</evidence>
<reference evidence="2 3" key="1">
    <citation type="journal article" date="2011" name="Stand. Genomic Sci.">
        <title>Complete genome sequence of Syntrophobotulus glycolicus type strain (FlGlyR).</title>
        <authorList>
            <person name="Han C."/>
            <person name="Mwirichia R."/>
            <person name="Chertkov O."/>
            <person name="Held B."/>
            <person name="Lapidus A."/>
            <person name="Nolan M."/>
            <person name="Lucas S."/>
            <person name="Hammon N."/>
            <person name="Deshpande S."/>
            <person name="Cheng J.F."/>
            <person name="Tapia R."/>
            <person name="Goodwin L."/>
            <person name="Pitluck S."/>
            <person name="Huntemann M."/>
            <person name="Liolios K."/>
            <person name="Ivanova N."/>
            <person name="Pagani I."/>
            <person name="Mavromatis K."/>
            <person name="Ovchinikova G."/>
            <person name="Pati A."/>
            <person name="Chen A."/>
            <person name="Palaniappan K."/>
            <person name="Land M."/>
            <person name="Hauser L."/>
            <person name="Brambilla E.M."/>
            <person name="Rohde M."/>
            <person name="Spring S."/>
            <person name="Sikorski J."/>
            <person name="Goker M."/>
            <person name="Woyke T."/>
            <person name="Bristow J."/>
            <person name="Eisen J.A."/>
            <person name="Markowitz V."/>
            <person name="Hugenholtz P."/>
            <person name="Kyrpides N.C."/>
            <person name="Klenk H.P."/>
            <person name="Detter J.C."/>
        </authorList>
    </citation>
    <scope>NUCLEOTIDE SEQUENCE [LARGE SCALE GENOMIC DNA]</scope>
    <source>
        <strain evidence="3">DSM 8271 / FlGlyR</strain>
    </source>
</reference>
<dbReference type="KEGG" id="sgy:Sgly_1413"/>
<feature type="signal peptide" evidence="1">
    <location>
        <begin position="1"/>
        <end position="22"/>
    </location>
</feature>
<protein>
    <recommendedName>
        <fullName evidence="4">Lipoprotein</fullName>
    </recommendedName>
</protein>
<reference evidence="3" key="2">
    <citation type="submission" date="2011-02" db="EMBL/GenBank/DDBJ databases">
        <title>The complete genome of Syntrophobotulus glycolicus DSM 8271.</title>
        <authorList>
            <person name="Lucas S."/>
            <person name="Copeland A."/>
            <person name="Lapidus A."/>
            <person name="Bruce D."/>
            <person name="Goodwin L."/>
            <person name="Pitluck S."/>
            <person name="Kyrpides N."/>
            <person name="Mavromatis K."/>
            <person name="Pagani I."/>
            <person name="Ivanova N."/>
            <person name="Mikhailova N."/>
            <person name="Chertkov O."/>
            <person name="Held B."/>
            <person name="Detter J.C."/>
            <person name="Tapia R."/>
            <person name="Han C."/>
            <person name="Land M."/>
            <person name="Hauser L."/>
            <person name="Markowitz V."/>
            <person name="Cheng J.-F."/>
            <person name="Hugenholtz P."/>
            <person name="Woyke T."/>
            <person name="Wu D."/>
            <person name="Spring S."/>
            <person name="Schroeder M."/>
            <person name="Brambilla E."/>
            <person name="Klenk H.-P."/>
            <person name="Eisen J.A."/>
        </authorList>
    </citation>
    <scope>NUCLEOTIDE SEQUENCE [LARGE SCALE GENOMIC DNA]</scope>
    <source>
        <strain evidence="3">DSM 8271 / FlGlyR</strain>
    </source>
</reference>
<dbReference type="EMBL" id="CP002547">
    <property type="protein sequence ID" value="ADY55716.1"/>
    <property type="molecule type" value="Genomic_DNA"/>
</dbReference>
<dbReference type="PROSITE" id="PS51257">
    <property type="entry name" value="PROKAR_LIPOPROTEIN"/>
    <property type="match status" value="1"/>
</dbReference>
<evidence type="ECO:0000256" key="1">
    <source>
        <dbReference type="SAM" id="SignalP"/>
    </source>
</evidence>
<evidence type="ECO:0000313" key="3">
    <source>
        <dbReference type="Proteomes" id="UP000007488"/>
    </source>
</evidence>
<keyword evidence="1" id="KW-0732">Signal</keyword>